<organism evidence="2 3">
    <name type="scientific">Olpidium bornovanus</name>
    <dbReference type="NCBI Taxonomy" id="278681"/>
    <lineage>
        <taxon>Eukaryota</taxon>
        <taxon>Fungi</taxon>
        <taxon>Fungi incertae sedis</taxon>
        <taxon>Olpidiomycota</taxon>
        <taxon>Olpidiomycotina</taxon>
        <taxon>Olpidiomycetes</taxon>
        <taxon>Olpidiales</taxon>
        <taxon>Olpidiaceae</taxon>
        <taxon>Olpidium</taxon>
    </lineage>
</organism>
<evidence type="ECO:0000313" key="3">
    <source>
        <dbReference type="Proteomes" id="UP000673691"/>
    </source>
</evidence>
<sequence>MRQPRAAASAPTKFSVVLHTIRQRENHVLEDNLHVTGRGSAKRELSNESSDGCARQKQIQGTWGGGGRSAEVKVWGGKSGVEQGDK</sequence>
<evidence type="ECO:0000256" key="1">
    <source>
        <dbReference type="SAM" id="MobiDB-lite"/>
    </source>
</evidence>
<dbReference type="EMBL" id="JAEFCI010002599">
    <property type="protein sequence ID" value="KAG5462120.1"/>
    <property type="molecule type" value="Genomic_DNA"/>
</dbReference>
<proteinExistence type="predicted"/>
<name>A0A8H7ZZD9_9FUNG</name>
<protein>
    <submittedName>
        <fullName evidence="2">Uncharacterized protein</fullName>
    </submittedName>
</protein>
<feature type="region of interest" description="Disordered" evidence="1">
    <location>
        <begin position="39"/>
        <end position="86"/>
    </location>
</feature>
<dbReference type="AlphaFoldDB" id="A0A8H7ZZD9"/>
<dbReference type="Proteomes" id="UP000673691">
    <property type="component" value="Unassembled WGS sequence"/>
</dbReference>
<gene>
    <name evidence="2" type="ORF">BJ554DRAFT_5583</name>
</gene>
<reference evidence="2 3" key="1">
    <citation type="journal article" name="Sci. Rep.">
        <title>Genome-scale phylogenetic analyses confirm Olpidium as the closest living zoosporic fungus to the non-flagellated, terrestrial fungi.</title>
        <authorList>
            <person name="Chang Y."/>
            <person name="Rochon D."/>
            <person name="Sekimoto S."/>
            <person name="Wang Y."/>
            <person name="Chovatia M."/>
            <person name="Sandor L."/>
            <person name="Salamov A."/>
            <person name="Grigoriev I.V."/>
            <person name="Stajich J.E."/>
            <person name="Spatafora J.W."/>
        </authorList>
    </citation>
    <scope>NUCLEOTIDE SEQUENCE [LARGE SCALE GENOMIC DNA]</scope>
    <source>
        <strain evidence="2">S191</strain>
    </source>
</reference>
<comment type="caution">
    <text evidence="2">The sequence shown here is derived from an EMBL/GenBank/DDBJ whole genome shotgun (WGS) entry which is preliminary data.</text>
</comment>
<evidence type="ECO:0000313" key="2">
    <source>
        <dbReference type="EMBL" id="KAG5462120.1"/>
    </source>
</evidence>
<keyword evidence="3" id="KW-1185">Reference proteome</keyword>
<accession>A0A8H7ZZD9</accession>